<sequence length="232" mass="27419">MLAYGARHNIMEYALTKFMSYAKRLNNQIPSILAGESSFCIHGHTIPRWFGHQSEGFSTTMQLPSQWSNIKFLGFTLCVVIQFNYFFLGNNGFQIRCQYHFKNEYRECSDLHSYFGGWYGERTLCTYHDKKFGRQYPMFFGYDPCVDATKDDHFSKYRELVVEFYPEDMDGNPLHCCKVMNCGVRLLYSEEELFCRCLSIGLQKEEKLDKITRGLNFHARYRLGCLRPFRVF</sequence>
<keyword evidence="1" id="KW-0433">Leucine-rich repeat</keyword>
<protein>
    <recommendedName>
        <fullName evidence="3">C-JID domain-containing protein</fullName>
    </recommendedName>
</protein>
<dbReference type="Pfam" id="PF20160">
    <property type="entry name" value="C-JID"/>
    <property type="match status" value="1"/>
</dbReference>
<dbReference type="InterPro" id="IPR045344">
    <property type="entry name" value="C-JID"/>
</dbReference>
<dbReference type="EMBL" id="KK914227">
    <property type="protein sequence ID" value="KDP45588.1"/>
    <property type="molecule type" value="Genomic_DNA"/>
</dbReference>
<feature type="domain" description="C-JID" evidence="3">
    <location>
        <begin position="42"/>
        <end position="191"/>
    </location>
</feature>
<organism evidence="4 5">
    <name type="scientific">Jatropha curcas</name>
    <name type="common">Barbados nut</name>
    <dbReference type="NCBI Taxonomy" id="180498"/>
    <lineage>
        <taxon>Eukaryota</taxon>
        <taxon>Viridiplantae</taxon>
        <taxon>Streptophyta</taxon>
        <taxon>Embryophyta</taxon>
        <taxon>Tracheophyta</taxon>
        <taxon>Spermatophyta</taxon>
        <taxon>Magnoliopsida</taxon>
        <taxon>eudicotyledons</taxon>
        <taxon>Gunneridae</taxon>
        <taxon>Pentapetalae</taxon>
        <taxon>rosids</taxon>
        <taxon>fabids</taxon>
        <taxon>Malpighiales</taxon>
        <taxon>Euphorbiaceae</taxon>
        <taxon>Crotonoideae</taxon>
        <taxon>Jatropheae</taxon>
        <taxon>Jatropha</taxon>
    </lineage>
</organism>
<evidence type="ECO:0000256" key="1">
    <source>
        <dbReference type="ARBA" id="ARBA00022614"/>
    </source>
</evidence>
<name>A0A067LEB2_JATCU</name>
<evidence type="ECO:0000259" key="3">
    <source>
        <dbReference type="Pfam" id="PF20160"/>
    </source>
</evidence>
<dbReference type="Proteomes" id="UP000027138">
    <property type="component" value="Unassembled WGS sequence"/>
</dbReference>
<proteinExistence type="predicted"/>
<evidence type="ECO:0000256" key="2">
    <source>
        <dbReference type="ARBA" id="ARBA00022737"/>
    </source>
</evidence>
<keyword evidence="5" id="KW-1185">Reference proteome</keyword>
<dbReference type="AlphaFoldDB" id="A0A067LEB2"/>
<reference evidence="4 5" key="1">
    <citation type="journal article" date="2014" name="PLoS ONE">
        <title>Global Analysis of Gene Expression Profiles in Physic Nut (Jatropha curcas L.) Seedlings Exposed to Salt Stress.</title>
        <authorList>
            <person name="Zhang L."/>
            <person name="Zhang C."/>
            <person name="Wu P."/>
            <person name="Chen Y."/>
            <person name="Li M."/>
            <person name="Jiang H."/>
            <person name="Wu G."/>
        </authorList>
    </citation>
    <scope>NUCLEOTIDE SEQUENCE [LARGE SCALE GENOMIC DNA]</scope>
    <source>
        <strain evidence="5">cv. GZQX0401</strain>
        <tissue evidence="4">Young leaves</tissue>
    </source>
</reference>
<accession>A0A067LEB2</accession>
<evidence type="ECO:0000313" key="5">
    <source>
        <dbReference type="Proteomes" id="UP000027138"/>
    </source>
</evidence>
<gene>
    <name evidence="4" type="ORF">JCGZ_17195</name>
</gene>
<keyword evidence="2" id="KW-0677">Repeat</keyword>
<dbReference type="OrthoDB" id="841814at2759"/>
<evidence type="ECO:0000313" key="4">
    <source>
        <dbReference type="EMBL" id="KDP45588.1"/>
    </source>
</evidence>